<reference evidence="2" key="1">
    <citation type="submission" date="2021-05" db="EMBL/GenBank/DDBJ databases">
        <authorList>
            <person name="Alioto T."/>
            <person name="Alioto T."/>
            <person name="Gomez Garrido J."/>
        </authorList>
    </citation>
    <scope>NUCLEOTIDE SEQUENCE</scope>
</reference>
<evidence type="ECO:0000313" key="2">
    <source>
        <dbReference type="EMBL" id="CAG6746415.1"/>
    </source>
</evidence>
<name>A0A8D9EC82_9HEMI</name>
<keyword evidence="1" id="KW-0472">Membrane</keyword>
<keyword evidence="1" id="KW-1133">Transmembrane helix</keyword>
<protein>
    <submittedName>
        <fullName evidence="2">Uncharacterized protein</fullName>
    </submittedName>
</protein>
<dbReference type="EMBL" id="HBUF01509610">
    <property type="protein sequence ID" value="CAG6746415.1"/>
    <property type="molecule type" value="Transcribed_RNA"/>
</dbReference>
<keyword evidence="1" id="KW-0812">Transmembrane</keyword>
<proteinExistence type="predicted"/>
<accession>A0A8D9EC82</accession>
<feature type="transmembrane region" description="Helical" evidence="1">
    <location>
        <begin position="12"/>
        <end position="37"/>
    </location>
</feature>
<evidence type="ECO:0000256" key="1">
    <source>
        <dbReference type="SAM" id="Phobius"/>
    </source>
</evidence>
<dbReference type="AlphaFoldDB" id="A0A8D9EC82"/>
<organism evidence="2">
    <name type="scientific">Cacopsylla melanoneura</name>
    <dbReference type="NCBI Taxonomy" id="428564"/>
    <lineage>
        <taxon>Eukaryota</taxon>
        <taxon>Metazoa</taxon>
        <taxon>Ecdysozoa</taxon>
        <taxon>Arthropoda</taxon>
        <taxon>Hexapoda</taxon>
        <taxon>Insecta</taxon>
        <taxon>Pterygota</taxon>
        <taxon>Neoptera</taxon>
        <taxon>Paraneoptera</taxon>
        <taxon>Hemiptera</taxon>
        <taxon>Sternorrhyncha</taxon>
        <taxon>Psylloidea</taxon>
        <taxon>Psyllidae</taxon>
        <taxon>Psyllinae</taxon>
        <taxon>Cacopsylla</taxon>
    </lineage>
</organism>
<sequence>MLHYKIVTKTEIAFAIFMCMAIFQCTISSAIILILLLKITRTEISIVHSVFKDYEICTSCRYCIESYIVKFLNCNTIFSRVLYKDFRAPCIVKIKVTPKQTALISNKLTKDIVEEN</sequence>